<comment type="catalytic activity">
    <reaction evidence="4">
        <text>N-terminal L-glutamyl-[protein] + L-leucyl-tRNA(Leu) = N-terminal L-leucyl-L-glutamyl-[protein] + tRNA(Leu) + H(+)</text>
        <dbReference type="Rhea" id="RHEA:50412"/>
        <dbReference type="Rhea" id="RHEA-COMP:9613"/>
        <dbReference type="Rhea" id="RHEA-COMP:9622"/>
        <dbReference type="Rhea" id="RHEA-COMP:12664"/>
        <dbReference type="Rhea" id="RHEA-COMP:12668"/>
        <dbReference type="ChEBI" id="CHEBI:15378"/>
        <dbReference type="ChEBI" id="CHEBI:64721"/>
        <dbReference type="ChEBI" id="CHEBI:78442"/>
        <dbReference type="ChEBI" id="CHEBI:78494"/>
        <dbReference type="ChEBI" id="CHEBI:133041"/>
        <dbReference type="EC" id="2.3.2.29"/>
    </reaction>
</comment>
<evidence type="ECO:0000313" key="8">
    <source>
        <dbReference type="Proteomes" id="UP000183900"/>
    </source>
</evidence>
<dbReference type="Pfam" id="PF04376">
    <property type="entry name" value="ATE_N"/>
    <property type="match status" value="1"/>
</dbReference>
<dbReference type="InterPro" id="IPR016181">
    <property type="entry name" value="Acyl_CoA_acyltransferase"/>
</dbReference>
<comment type="catalytic activity">
    <reaction evidence="4">
        <text>N-terminal L-aspartyl-[protein] + L-leucyl-tRNA(Leu) = N-terminal L-leucyl-L-aspartyl-[protein] + tRNA(Leu) + H(+)</text>
        <dbReference type="Rhea" id="RHEA:50420"/>
        <dbReference type="Rhea" id="RHEA-COMP:9613"/>
        <dbReference type="Rhea" id="RHEA-COMP:9622"/>
        <dbReference type="Rhea" id="RHEA-COMP:12669"/>
        <dbReference type="Rhea" id="RHEA-COMP:12674"/>
        <dbReference type="ChEBI" id="CHEBI:15378"/>
        <dbReference type="ChEBI" id="CHEBI:64720"/>
        <dbReference type="ChEBI" id="CHEBI:78442"/>
        <dbReference type="ChEBI" id="CHEBI:78494"/>
        <dbReference type="ChEBI" id="CHEBI:133042"/>
        <dbReference type="EC" id="2.3.2.29"/>
    </reaction>
</comment>
<keyword evidence="2 4" id="KW-0808">Transferase</keyword>
<reference evidence="8" key="1">
    <citation type="submission" date="2015-08" db="EMBL/GenBank/DDBJ databases">
        <authorList>
            <person name="Varghese N."/>
        </authorList>
    </citation>
    <scope>NUCLEOTIDE SEQUENCE [LARGE SCALE GENOMIC DNA]</scope>
    <source>
        <strain evidence="8">DSM 23407</strain>
    </source>
</reference>
<evidence type="ECO:0000256" key="3">
    <source>
        <dbReference type="ARBA" id="ARBA00023315"/>
    </source>
</evidence>
<dbReference type="EMBL" id="CYHE01000018">
    <property type="protein sequence ID" value="CUB00309.1"/>
    <property type="molecule type" value="Genomic_DNA"/>
</dbReference>
<sequence>MTRHPIDHPQFYLTAPAPCPYLPGRQERKVFTHLVGHQAPALNDVLTQGGFRRSQNIAYRPACEACRACVSVRVRVADFRWTNSFKRIWKKGSWLVGAELPPSPSSEQYDLFRTYLLARHENGGMSEMSVLDYAMMVEDTHVDTMVIEYRRRGPDTFLTRRGTGPLIGVALTDRMADGLSMVYSFYDPAVDSLSIGTFMILEHIERARRLGLPYVYLGYWVEGSQKMAYKERFQPQEHLGPEGWLQPGPSASLSNR</sequence>
<protein>
    <recommendedName>
        <fullName evidence="4">Aspartate/glutamate leucyltransferase</fullName>
        <ecNumber evidence="4">2.3.2.29</ecNumber>
    </recommendedName>
</protein>
<dbReference type="AlphaFoldDB" id="A0A0K6IB22"/>
<dbReference type="InterPro" id="IPR007471">
    <property type="entry name" value="N-end_Aminoacyl_Trfase_N"/>
</dbReference>
<dbReference type="PIRSF" id="PIRSF037208">
    <property type="entry name" value="ATE_pro_prd"/>
    <property type="match status" value="1"/>
</dbReference>
<dbReference type="InterPro" id="IPR017138">
    <property type="entry name" value="Asp_Glu_LeuTrfase"/>
</dbReference>
<accession>A0A0K6IB22</accession>
<dbReference type="GO" id="GO:0008914">
    <property type="term" value="F:leucyl-tRNA--protein transferase activity"/>
    <property type="evidence" value="ECO:0007669"/>
    <property type="project" value="UniProtKB-UniRule"/>
</dbReference>
<dbReference type="Proteomes" id="UP000183900">
    <property type="component" value="Unassembled WGS sequence"/>
</dbReference>
<comment type="similarity">
    <text evidence="4">Belongs to the R-transferase family. Bpt subfamily.</text>
</comment>
<feature type="domain" description="N-end aminoacyl transferase N-terminal" evidence="5">
    <location>
        <begin position="18"/>
        <end position="87"/>
    </location>
</feature>
<comment type="subcellular location">
    <subcellularLocation>
        <location evidence="4">Cytoplasm</location>
    </subcellularLocation>
</comment>
<evidence type="ECO:0000259" key="6">
    <source>
        <dbReference type="Pfam" id="PF04377"/>
    </source>
</evidence>
<keyword evidence="3 4" id="KW-0012">Acyltransferase</keyword>
<dbReference type="NCBIfam" id="NF002346">
    <property type="entry name" value="PRK01305.2-3"/>
    <property type="match status" value="1"/>
</dbReference>
<proteinExistence type="inferred from homology"/>
<dbReference type="InterPro" id="IPR030700">
    <property type="entry name" value="N-end_Aminoacyl_Trfase"/>
</dbReference>
<dbReference type="PANTHER" id="PTHR21367">
    <property type="entry name" value="ARGININE-TRNA-PROTEIN TRANSFERASE 1"/>
    <property type="match status" value="1"/>
</dbReference>
<dbReference type="GO" id="GO:0004057">
    <property type="term" value="F:arginyl-tRNA--protein transferase activity"/>
    <property type="evidence" value="ECO:0007669"/>
    <property type="project" value="InterPro"/>
</dbReference>
<evidence type="ECO:0000256" key="1">
    <source>
        <dbReference type="ARBA" id="ARBA00022490"/>
    </source>
</evidence>
<dbReference type="SUPFAM" id="SSF55729">
    <property type="entry name" value="Acyl-CoA N-acyltransferases (Nat)"/>
    <property type="match status" value="1"/>
</dbReference>
<dbReference type="InterPro" id="IPR007472">
    <property type="entry name" value="N-end_Aminoacyl_Trfase_C"/>
</dbReference>
<keyword evidence="1 4" id="KW-0963">Cytoplasm</keyword>
<evidence type="ECO:0000259" key="5">
    <source>
        <dbReference type="Pfam" id="PF04376"/>
    </source>
</evidence>
<name>A0A0K6IB22_9HYPH</name>
<comment type="function">
    <text evidence="4">Functions in the N-end rule pathway of protein degradation where it conjugates Leu from its aminoacyl-tRNA to the N-termini of proteins containing an N-terminal aspartate or glutamate.</text>
</comment>
<gene>
    <name evidence="4" type="primary">bpt</name>
    <name evidence="7" type="ORF">Ga0061067_1184</name>
</gene>
<feature type="domain" description="N-end rule aminoacyl transferase C-terminal" evidence="6">
    <location>
        <begin position="107"/>
        <end position="239"/>
    </location>
</feature>
<keyword evidence="8" id="KW-1185">Reference proteome</keyword>
<evidence type="ECO:0000313" key="7">
    <source>
        <dbReference type="EMBL" id="CUB00309.1"/>
    </source>
</evidence>
<dbReference type="HAMAP" id="MF_00689">
    <property type="entry name" value="Bpt"/>
    <property type="match status" value="1"/>
</dbReference>
<dbReference type="RefSeq" id="WP_055456973.1">
    <property type="nucleotide sequence ID" value="NZ_CYHE01000018.1"/>
</dbReference>
<dbReference type="PANTHER" id="PTHR21367:SF1">
    <property type="entry name" value="ARGINYL-TRNA--PROTEIN TRANSFERASE 1"/>
    <property type="match status" value="1"/>
</dbReference>
<dbReference type="OrthoDB" id="9782022at2"/>
<dbReference type="Pfam" id="PF04377">
    <property type="entry name" value="ATE_C"/>
    <property type="match status" value="1"/>
</dbReference>
<evidence type="ECO:0000256" key="2">
    <source>
        <dbReference type="ARBA" id="ARBA00022679"/>
    </source>
</evidence>
<evidence type="ECO:0000256" key="4">
    <source>
        <dbReference type="HAMAP-Rule" id="MF_00689"/>
    </source>
</evidence>
<dbReference type="GO" id="GO:0005737">
    <property type="term" value="C:cytoplasm"/>
    <property type="evidence" value="ECO:0007669"/>
    <property type="project" value="UniProtKB-SubCell"/>
</dbReference>
<dbReference type="EC" id="2.3.2.29" evidence="4"/>
<dbReference type="GO" id="GO:0071596">
    <property type="term" value="P:ubiquitin-dependent protein catabolic process via the N-end rule pathway"/>
    <property type="evidence" value="ECO:0007669"/>
    <property type="project" value="InterPro"/>
</dbReference>
<organism evidence="7 8">
    <name type="scientific">Pannonibacter indicus</name>
    <dbReference type="NCBI Taxonomy" id="466044"/>
    <lineage>
        <taxon>Bacteria</taxon>
        <taxon>Pseudomonadati</taxon>
        <taxon>Pseudomonadota</taxon>
        <taxon>Alphaproteobacteria</taxon>
        <taxon>Hyphomicrobiales</taxon>
        <taxon>Stappiaceae</taxon>
        <taxon>Pannonibacter</taxon>
    </lineage>
</organism>
<dbReference type="NCBIfam" id="NF002343">
    <property type="entry name" value="PRK01305.1-4"/>
    <property type="match status" value="1"/>
</dbReference>